<keyword evidence="1" id="KW-0175">Coiled coil</keyword>
<protein>
    <submittedName>
        <fullName evidence="2">Internal virion protein</fullName>
    </submittedName>
</protein>
<name>A0AAF0B848_9CAUD</name>
<gene>
    <name evidence="2" type="primary">KSC_gp037</name>
</gene>
<dbReference type="EMBL" id="OQ135104">
    <property type="protein sequence ID" value="WCD56174.1"/>
    <property type="molecule type" value="Genomic_DNA"/>
</dbReference>
<accession>A0AAF0B848</accession>
<dbReference type="Proteomes" id="UP001221122">
    <property type="component" value="Segment"/>
</dbReference>
<keyword evidence="3" id="KW-1185">Reference proteome</keyword>
<evidence type="ECO:0000313" key="2">
    <source>
        <dbReference type="EMBL" id="WCD56174.1"/>
    </source>
</evidence>
<feature type="coiled-coil region" evidence="1">
    <location>
        <begin position="371"/>
        <end position="400"/>
    </location>
</feature>
<evidence type="ECO:0000313" key="3">
    <source>
        <dbReference type="Proteomes" id="UP001221122"/>
    </source>
</evidence>
<organism evidence="2 3">
    <name type="scientific">Caulobacter phage KSC</name>
    <dbReference type="NCBI Taxonomy" id="3020398"/>
    <lineage>
        <taxon>Viruses</taxon>
        <taxon>Duplodnaviria</taxon>
        <taxon>Heunggongvirae</taxon>
        <taxon>Uroviricota</taxon>
        <taxon>Caudoviricetes</taxon>
        <taxon>Autographivirales</taxon>
        <taxon>Autonotataviridae</taxon>
        <taxon>Percyvirus</taxon>
        <taxon>Percyvirus KSC</taxon>
    </lineage>
</organism>
<evidence type="ECO:0000256" key="1">
    <source>
        <dbReference type="SAM" id="Coils"/>
    </source>
</evidence>
<sequence length="730" mass="78625">MAIDPRSNYQGRAPRADLRVNGVNPVNRVVTSAPQTDAVGSGIPDFLAQLVEPALERKQRELVYKGFTEQAAKRAEGGVLDDEGSPISNIFGPSFYQEGAAMYEAQSRIQEQQASWLGEMDTLKQMKPEELAKKLADDGDKLMTGNPWADKIIQQGLMNTMGPMINQVTVARVAYQQQQAVDKQVNALDLAATNLQTLGANVGLFSTGNDGTKEAYAAAERSFLGMMAKPPGQTDESFRKSINTSLRMALDKGNLHAFELLKSTGILGAMDAKDAEAIERMYDSKARSAMNKAATTNPVVMDKLLAIKIMTEKNKSGKLDAGNADKAMDLMHQANEGLKAITGSKLDYFSMEDYVRTGGDIIAAQFEAQRKADAKWEARQTAEENKAMEAQRQIDAARTAAATGGLGVAIKAGYTTAGVADLLINKQLQAGDIEQAYLNFRTDQWVSQQAVKELGAALGNSLGKGYTNDVDKTLGMYNAMSAKSIGMAQAYFGTENASRMAQMSRAIDGGATPQQAYEAVMADKYMGTRLELDPSIRKTADKLLDQEVKDSAPGWASGTVEWNPSTMKTVKQVITEDFAIGYKNLGRDPKTLAAGTYEAAVASGRLEVLGGFAIVSPQKRDSLSAALKVPPKTLDRAMFDLADERLKAAGYSRGAKGGEYSVIRAPNNNVVIIGHDPDHGKEHVITMRPDELTARAKGIAAGVIAGRDVMRSIIHGNGKGLRGNLEDSLR</sequence>
<proteinExistence type="predicted"/>
<reference evidence="3" key="1">
    <citation type="journal article" date="2024" name="Viruses">
        <title>New Genera and Species of Caulobacter and Brevundimonas Bacteriophages Provide Insights into Phage Genome Evolution.</title>
        <authorList>
            <person name="Ely B."/>
            <person name="Hils M."/>
            <person name="Clarke A."/>
            <person name="Albert M."/>
            <person name="Holness N."/>
            <person name="Lenski J."/>
            <person name="Mohammadi T."/>
        </authorList>
    </citation>
    <scope>NUCLEOTIDE SEQUENCE [LARGE SCALE GENOMIC DNA]</scope>
</reference>